<dbReference type="PANTHER" id="PTHR37822">
    <property type="entry name" value="SPORE PHOTOPRODUCT LYASE-RELATED"/>
    <property type="match status" value="1"/>
</dbReference>
<keyword evidence="3" id="KW-1185">Reference proteome</keyword>
<dbReference type="InterPro" id="IPR023805">
    <property type="entry name" value="Uncharacterised_Spl-rel"/>
</dbReference>
<dbReference type="InterPro" id="IPR049539">
    <property type="entry name" value="SPL"/>
</dbReference>
<dbReference type="Proteomes" id="UP001596435">
    <property type="component" value="Unassembled WGS sequence"/>
</dbReference>
<dbReference type="PANTHER" id="PTHR37822:SF2">
    <property type="entry name" value="SPORE PHOTOPRODUCT LYASE"/>
    <property type="match status" value="1"/>
</dbReference>
<keyword evidence="2" id="KW-0456">Lyase</keyword>
<reference evidence="3" key="1">
    <citation type="journal article" date="2019" name="Int. J. Syst. Evol. Microbiol.">
        <title>The Global Catalogue of Microorganisms (GCM) 10K type strain sequencing project: providing services to taxonomists for standard genome sequencing and annotation.</title>
        <authorList>
            <consortium name="The Broad Institute Genomics Platform"/>
            <consortium name="The Broad Institute Genome Sequencing Center for Infectious Disease"/>
            <person name="Wu L."/>
            <person name="Ma J."/>
        </authorList>
    </citation>
    <scope>NUCLEOTIDE SEQUENCE [LARGE SCALE GENOMIC DNA]</scope>
    <source>
        <strain evidence="3">CGMCC 1.12859</strain>
    </source>
</reference>
<sequence length="394" mass="43963">MGRPRRAEPSTSGEPDQSGPVAAPKHRRAHHEEVRRMPAAHRPPRLFDVREIYAEPAAAASPRGRQVLARFPDARVVEVPSHWRIPHLHGNAGNVERWARIKSEVVVLGEKKSLAARPNGRSADFIAPSSANGCALACAYCYVPRRKGYANPITVFTNIDRIVAYLAGHVRRQGRKREPDQCDPTAWVYDIGENNDCSVDALICDNTADLVRAFRHWPTAKASFATKWVNRDLLALDPRGRTRIRFSLMPPADARLLDVRTSPVPERVAAAGDFLAAGYEVHFNLSPVVLREGWQADWADLLRRMDDLLPAAVKAQAAAEIIMLTHNQELHQVNLGWHPRAEDLLWRPGLQEAKRSGNGAWNVRYRAGLKAGALAELRGLIAAHAPWLRVRYAF</sequence>
<dbReference type="Pfam" id="PF20903">
    <property type="entry name" value="SPL"/>
    <property type="match status" value="1"/>
</dbReference>
<name>A0ABW2G5I6_9ACTN</name>
<dbReference type="EMBL" id="JBHTAJ010000079">
    <property type="protein sequence ID" value="MFC7183832.1"/>
    <property type="molecule type" value="Genomic_DNA"/>
</dbReference>
<protein>
    <submittedName>
        <fullName evidence="2">Spore photoproduct lyase family protein</fullName>
    </submittedName>
</protein>
<dbReference type="Gene3D" id="3.80.30.30">
    <property type="match status" value="1"/>
</dbReference>
<evidence type="ECO:0000256" key="1">
    <source>
        <dbReference type="SAM" id="MobiDB-lite"/>
    </source>
</evidence>
<gene>
    <name evidence="2" type="ORF">ACFQMG_30225</name>
</gene>
<organism evidence="2 3">
    <name type="scientific">Kitasatospora paranensis</name>
    <dbReference type="NCBI Taxonomy" id="258053"/>
    <lineage>
        <taxon>Bacteria</taxon>
        <taxon>Bacillati</taxon>
        <taxon>Actinomycetota</taxon>
        <taxon>Actinomycetes</taxon>
        <taxon>Kitasatosporales</taxon>
        <taxon>Streptomycetaceae</taxon>
        <taxon>Kitasatospora</taxon>
    </lineage>
</organism>
<dbReference type="GO" id="GO:0016829">
    <property type="term" value="F:lyase activity"/>
    <property type="evidence" value="ECO:0007669"/>
    <property type="project" value="UniProtKB-KW"/>
</dbReference>
<evidence type="ECO:0000313" key="3">
    <source>
        <dbReference type="Proteomes" id="UP001596435"/>
    </source>
</evidence>
<dbReference type="RefSeq" id="WP_380232510.1">
    <property type="nucleotide sequence ID" value="NZ_JBHSVH010000002.1"/>
</dbReference>
<proteinExistence type="predicted"/>
<evidence type="ECO:0000313" key="2">
    <source>
        <dbReference type="EMBL" id="MFC7183832.1"/>
    </source>
</evidence>
<dbReference type="NCBIfam" id="TIGR03886">
    <property type="entry name" value="lyase_spl_fam"/>
    <property type="match status" value="1"/>
</dbReference>
<comment type="caution">
    <text evidence="2">The sequence shown here is derived from an EMBL/GenBank/DDBJ whole genome shotgun (WGS) entry which is preliminary data.</text>
</comment>
<feature type="region of interest" description="Disordered" evidence="1">
    <location>
        <begin position="1"/>
        <end position="41"/>
    </location>
</feature>
<accession>A0ABW2G5I6</accession>
<dbReference type="Gene3D" id="3.40.50.12110">
    <property type="match status" value="1"/>
</dbReference>